<dbReference type="GO" id="GO:0016485">
    <property type="term" value="P:protein processing"/>
    <property type="evidence" value="ECO:0007669"/>
    <property type="project" value="TreeGrafter"/>
</dbReference>
<dbReference type="EC" id="3.4.22.-" evidence="11"/>
<proteinExistence type="inferred from homology"/>
<keyword evidence="4 11" id="KW-0963">Cytoplasm</keyword>
<keyword evidence="8" id="KW-0653">Protein transport</keyword>
<feature type="compositionally biased region" description="Acidic residues" evidence="12">
    <location>
        <begin position="474"/>
        <end position="503"/>
    </location>
</feature>
<evidence type="ECO:0000256" key="7">
    <source>
        <dbReference type="ARBA" id="ARBA00022807"/>
    </source>
</evidence>
<dbReference type="GO" id="GO:0000423">
    <property type="term" value="P:mitophagy"/>
    <property type="evidence" value="ECO:0007669"/>
    <property type="project" value="TreeGrafter"/>
</dbReference>
<feature type="region of interest" description="Disordered" evidence="12">
    <location>
        <begin position="102"/>
        <end position="138"/>
    </location>
</feature>
<evidence type="ECO:0000259" key="13">
    <source>
        <dbReference type="Pfam" id="PF03416"/>
    </source>
</evidence>
<dbReference type="InterPro" id="IPR038765">
    <property type="entry name" value="Papain-like_cys_pep_sf"/>
</dbReference>
<comment type="function">
    <text evidence="11">Required for selective autophagic degradation of the nucleus (nucleophagy) as well as for mitophagy which contributes to regulate mitochondrial quantity and quality by eliminating the mitochondria to a basal level to fulfill cellular energy requirements and preventing excess ROS production.</text>
</comment>
<dbReference type="GO" id="GO:0034727">
    <property type="term" value="P:piecemeal microautophagy of the nucleus"/>
    <property type="evidence" value="ECO:0007669"/>
    <property type="project" value="TreeGrafter"/>
</dbReference>
<organism evidence="14 15">
    <name type="scientific">Mycena maculata</name>
    <dbReference type="NCBI Taxonomy" id="230809"/>
    <lineage>
        <taxon>Eukaryota</taxon>
        <taxon>Fungi</taxon>
        <taxon>Dikarya</taxon>
        <taxon>Basidiomycota</taxon>
        <taxon>Agaricomycotina</taxon>
        <taxon>Agaricomycetes</taxon>
        <taxon>Agaricomycetidae</taxon>
        <taxon>Agaricales</taxon>
        <taxon>Marasmiineae</taxon>
        <taxon>Mycenaceae</taxon>
        <taxon>Mycena</taxon>
    </lineage>
</organism>
<feature type="region of interest" description="Disordered" evidence="12">
    <location>
        <begin position="368"/>
        <end position="398"/>
    </location>
</feature>
<dbReference type="GO" id="GO:0019786">
    <property type="term" value="F:protein-phosphatidylethanolamide deconjugating activity"/>
    <property type="evidence" value="ECO:0007669"/>
    <property type="project" value="InterPro"/>
</dbReference>
<evidence type="ECO:0000256" key="11">
    <source>
        <dbReference type="RuleBase" id="RU363115"/>
    </source>
</evidence>
<dbReference type="InterPro" id="IPR005078">
    <property type="entry name" value="Peptidase_C54"/>
</dbReference>
<sequence>MPAAHAAHARLLSWFLDAPGAPFGVHRMALAGKAAGKDVGMWFGPSAAASAIRYFPPVIPPSSLPNAGRRGGLGVSVATDGTLYQTEVYAASHSPAALAALSSSHSQSSSHSSSHSSLGHSSTSHGKKGDKDGKKASQSWGDRPVLLLLGIWLGLDGVNPVYHETIKVGIDSFSFVPFPTPFSSLCLSYVSHLRHSSPYRTLLYRASHPQRAFAHPSRPSLLLPSFSTPSPSRSASRAAAPLRHITSSGGGLFYLDPHHSRPAVPLRPFVPSPYPLPPRSPSAHAAPAHLSTHGQAHTGHVPGRETYARGGSISPDYGYTRGGSLNPEFVGRGGSMSPERGHHAHGLGQTPMTEDELVWGPAEVAAHGSTTHTGTHVDSASATSGSQGTTRPPAGGALTPVEEAHFARAYSAAELKTFHCEHVRKMPLTGLDPSMLIGFVCRDEAEWVDLRRRVSELPRTIFSIQDEPPTWPGADDDDEMGLESVSDPEEVADADDTGFDDGD</sequence>
<evidence type="ECO:0000256" key="10">
    <source>
        <dbReference type="ARBA" id="ARBA00029362"/>
    </source>
</evidence>
<dbReference type="GO" id="GO:0005634">
    <property type="term" value="C:nucleus"/>
    <property type="evidence" value="ECO:0007669"/>
    <property type="project" value="UniProtKB-SubCell"/>
</dbReference>
<dbReference type="PANTHER" id="PTHR22624">
    <property type="entry name" value="CYSTEINE PROTEASE ATG4"/>
    <property type="match status" value="1"/>
</dbReference>
<dbReference type="InterPro" id="IPR046792">
    <property type="entry name" value="Peptidase_C54_cat"/>
</dbReference>
<feature type="domain" description="Peptidase C54 catalytic" evidence="13">
    <location>
        <begin position="248"/>
        <end position="452"/>
    </location>
</feature>
<dbReference type="PANTHER" id="PTHR22624:SF49">
    <property type="entry name" value="CYSTEINE PROTEASE"/>
    <property type="match status" value="1"/>
</dbReference>
<reference evidence="14" key="1">
    <citation type="submission" date="2023-03" db="EMBL/GenBank/DDBJ databases">
        <title>Massive genome expansion in bonnet fungi (Mycena s.s.) driven by repeated elements and novel gene families across ecological guilds.</title>
        <authorList>
            <consortium name="Lawrence Berkeley National Laboratory"/>
            <person name="Harder C.B."/>
            <person name="Miyauchi S."/>
            <person name="Viragh M."/>
            <person name="Kuo A."/>
            <person name="Thoen E."/>
            <person name="Andreopoulos B."/>
            <person name="Lu D."/>
            <person name="Skrede I."/>
            <person name="Drula E."/>
            <person name="Henrissat B."/>
            <person name="Morin E."/>
            <person name="Kohler A."/>
            <person name="Barry K."/>
            <person name="LaButti K."/>
            <person name="Morin E."/>
            <person name="Salamov A."/>
            <person name="Lipzen A."/>
            <person name="Mereny Z."/>
            <person name="Hegedus B."/>
            <person name="Baldrian P."/>
            <person name="Stursova M."/>
            <person name="Weitz H."/>
            <person name="Taylor A."/>
            <person name="Grigoriev I.V."/>
            <person name="Nagy L.G."/>
            <person name="Martin F."/>
            <person name="Kauserud H."/>
        </authorList>
    </citation>
    <scope>NUCLEOTIDE SEQUENCE</scope>
    <source>
        <strain evidence="14">CBHHK188m</strain>
    </source>
</reference>
<keyword evidence="11" id="KW-0539">Nucleus</keyword>
<evidence type="ECO:0000313" key="15">
    <source>
        <dbReference type="Proteomes" id="UP001215280"/>
    </source>
</evidence>
<feature type="compositionally biased region" description="Low complexity" evidence="12">
    <location>
        <begin position="368"/>
        <end position="390"/>
    </location>
</feature>
<dbReference type="AlphaFoldDB" id="A0AAD7NN74"/>
<comment type="catalytic activity">
    <reaction evidence="10">
        <text>[protein]-C-terminal L-amino acid-glycyl-phosphatidylethanolamide + H2O = [protein]-C-terminal L-amino acid-glycine + a 1,2-diacyl-sn-glycero-3-phosphoethanolamine</text>
        <dbReference type="Rhea" id="RHEA:67548"/>
        <dbReference type="Rhea" id="RHEA-COMP:17323"/>
        <dbReference type="Rhea" id="RHEA-COMP:17324"/>
        <dbReference type="ChEBI" id="CHEBI:15377"/>
        <dbReference type="ChEBI" id="CHEBI:64612"/>
        <dbReference type="ChEBI" id="CHEBI:172940"/>
        <dbReference type="ChEBI" id="CHEBI:172941"/>
    </reaction>
    <physiologicalReaction direction="left-to-right" evidence="10">
        <dbReference type="Rhea" id="RHEA:67549"/>
    </physiologicalReaction>
</comment>
<dbReference type="EMBL" id="JARJLG010000028">
    <property type="protein sequence ID" value="KAJ7768174.1"/>
    <property type="molecule type" value="Genomic_DNA"/>
</dbReference>
<keyword evidence="9" id="KW-0072">Autophagy</keyword>
<comment type="caution">
    <text evidence="14">The sequence shown here is derived from an EMBL/GenBank/DDBJ whole genome shotgun (WGS) entry which is preliminary data.</text>
</comment>
<evidence type="ECO:0000256" key="12">
    <source>
        <dbReference type="SAM" id="MobiDB-lite"/>
    </source>
</evidence>
<feature type="region of interest" description="Disordered" evidence="12">
    <location>
        <begin position="464"/>
        <end position="503"/>
    </location>
</feature>
<feature type="compositionally biased region" description="Low complexity" evidence="12">
    <location>
        <begin position="102"/>
        <end position="124"/>
    </location>
</feature>
<evidence type="ECO:0000256" key="2">
    <source>
        <dbReference type="ARBA" id="ARBA00010958"/>
    </source>
</evidence>
<dbReference type="GO" id="GO:0000407">
    <property type="term" value="C:phagophore assembly site"/>
    <property type="evidence" value="ECO:0007669"/>
    <property type="project" value="UniProtKB-SubCell"/>
</dbReference>
<evidence type="ECO:0000256" key="4">
    <source>
        <dbReference type="ARBA" id="ARBA00022490"/>
    </source>
</evidence>
<evidence type="ECO:0000256" key="6">
    <source>
        <dbReference type="ARBA" id="ARBA00022801"/>
    </source>
</evidence>
<dbReference type="GO" id="GO:0015031">
    <property type="term" value="P:protein transport"/>
    <property type="evidence" value="ECO:0007669"/>
    <property type="project" value="UniProtKB-KW"/>
</dbReference>
<dbReference type="SUPFAM" id="SSF54001">
    <property type="entry name" value="Cysteine proteinases"/>
    <property type="match status" value="2"/>
</dbReference>
<dbReference type="GO" id="GO:0000045">
    <property type="term" value="P:autophagosome assembly"/>
    <property type="evidence" value="ECO:0007669"/>
    <property type="project" value="TreeGrafter"/>
</dbReference>
<evidence type="ECO:0000256" key="1">
    <source>
        <dbReference type="ARBA" id="ARBA00004329"/>
    </source>
</evidence>
<keyword evidence="7" id="KW-0788">Thiol protease</keyword>
<dbReference type="Pfam" id="PF03416">
    <property type="entry name" value="Peptidase_C54"/>
    <property type="match status" value="2"/>
</dbReference>
<dbReference type="Proteomes" id="UP001215280">
    <property type="component" value="Unassembled WGS sequence"/>
</dbReference>
<comment type="subcellular location">
    <subcellularLocation>
        <location evidence="11">Nucleus</location>
    </subcellularLocation>
    <subcellularLocation>
        <location evidence="11">Cytoplasm</location>
    </subcellularLocation>
    <subcellularLocation>
        <location evidence="1">Preautophagosomal structure</location>
    </subcellularLocation>
</comment>
<keyword evidence="3" id="KW-0813">Transport</keyword>
<evidence type="ECO:0000256" key="8">
    <source>
        <dbReference type="ARBA" id="ARBA00022927"/>
    </source>
</evidence>
<feature type="non-terminal residue" evidence="14">
    <location>
        <position position="503"/>
    </location>
</feature>
<name>A0AAD7NN74_9AGAR</name>
<comment type="similarity">
    <text evidence="2 11">Belongs to the peptidase C54 family.</text>
</comment>
<protein>
    <recommendedName>
        <fullName evidence="11">Cysteine protease</fullName>
        <ecNumber evidence="11">3.4.22.-</ecNumber>
    </recommendedName>
</protein>
<dbReference type="GO" id="GO:0004197">
    <property type="term" value="F:cysteine-type endopeptidase activity"/>
    <property type="evidence" value="ECO:0007669"/>
    <property type="project" value="TreeGrafter"/>
</dbReference>
<evidence type="ECO:0000256" key="3">
    <source>
        <dbReference type="ARBA" id="ARBA00022448"/>
    </source>
</evidence>
<evidence type="ECO:0000313" key="14">
    <source>
        <dbReference type="EMBL" id="KAJ7768174.1"/>
    </source>
</evidence>
<dbReference type="GO" id="GO:0035973">
    <property type="term" value="P:aggrephagy"/>
    <property type="evidence" value="ECO:0007669"/>
    <property type="project" value="TreeGrafter"/>
</dbReference>
<accession>A0AAD7NN74</accession>
<feature type="compositionally biased region" description="Low complexity" evidence="12">
    <location>
        <begin position="281"/>
        <end position="291"/>
    </location>
</feature>
<keyword evidence="5 11" id="KW-0645">Protease</keyword>
<feature type="domain" description="Peptidase C54 catalytic" evidence="13">
    <location>
        <begin position="5"/>
        <end position="168"/>
    </location>
</feature>
<keyword evidence="6 11" id="KW-0378">Hydrolase</keyword>
<feature type="region of interest" description="Disordered" evidence="12">
    <location>
        <begin position="276"/>
        <end position="351"/>
    </location>
</feature>
<gene>
    <name evidence="14" type="ORF">DFH07DRAFT_769384</name>
</gene>
<keyword evidence="15" id="KW-1185">Reference proteome</keyword>
<evidence type="ECO:0000256" key="5">
    <source>
        <dbReference type="ARBA" id="ARBA00022670"/>
    </source>
</evidence>
<evidence type="ECO:0000256" key="9">
    <source>
        <dbReference type="ARBA" id="ARBA00023006"/>
    </source>
</evidence>